<dbReference type="RefSeq" id="WP_148043973.1">
    <property type="nucleotide sequence ID" value="NZ_JSAB01000060.1"/>
</dbReference>
<name>A0A422QNA4_9BURK</name>
<keyword evidence="1" id="KW-0732">Signal</keyword>
<accession>A0A422QNA4</accession>
<feature type="non-terminal residue" evidence="2">
    <location>
        <position position="244"/>
    </location>
</feature>
<protein>
    <submittedName>
        <fullName evidence="2">Uncharacterized protein</fullName>
    </submittedName>
</protein>
<evidence type="ECO:0000313" key="3">
    <source>
        <dbReference type="Proteomes" id="UP000283254"/>
    </source>
</evidence>
<feature type="signal peptide" evidence="1">
    <location>
        <begin position="1"/>
        <end position="27"/>
    </location>
</feature>
<sequence length="244" mass="26096">MKSVRKVAKNFQLIILAMLFYSTSASASYITAKLINPPNSSGFSRANPAIHVKQRLPVGDTMTATMTSNGVVITNNDGTVPTYQETVTDVHDGVQFVMPGIVNNKIVTDIFQTHSNPTVGNGILQAAAFNNEGDLTPSLVEFEGLGGWLAENGYVSGNPLAVPDFIICGDIFYGVDLSIWAAAGFSNMESRLGQTFAITNGRSDALPGFLFGTSAMFFNGDGWETASLFTGTVTLDSYHEFDVP</sequence>
<dbReference type="OrthoDB" id="9019599at2"/>
<dbReference type="EMBL" id="JSAB01000060">
    <property type="protein sequence ID" value="RNF31466.1"/>
    <property type="molecule type" value="Genomic_DNA"/>
</dbReference>
<comment type="caution">
    <text evidence="2">The sequence shown here is derived from an EMBL/GenBank/DDBJ whole genome shotgun (WGS) entry which is preliminary data.</text>
</comment>
<gene>
    <name evidence="2" type="ORF">NM04_07010</name>
</gene>
<evidence type="ECO:0000313" key="2">
    <source>
        <dbReference type="EMBL" id="RNF31466.1"/>
    </source>
</evidence>
<proteinExistence type="predicted"/>
<feature type="chain" id="PRO_5018979881" evidence="1">
    <location>
        <begin position="28"/>
        <end position="244"/>
    </location>
</feature>
<dbReference type="Proteomes" id="UP000283254">
    <property type="component" value="Unassembled WGS sequence"/>
</dbReference>
<keyword evidence="3" id="KW-1185">Reference proteome</keyword>
<organism evidence="2 3">
    <name type="scientific">Massilia aurea</name>
    <dbReference type="NCBI Taxonomy" id="373040"/>
    <lineage>
        <taxon>Bacteria</taxon>
        <taxon>Pseudomonadati</taxon>
        <taxon>Pseudomonadota</taxon>
        <taxon>Betaproteobacteria</taxon>
        <taxon>Burkholderiales</taxon>
        <taxon>Oxalobacteraceae</taxon>
        <taxon>Telluria group</taxon>
        <taxon>Massilia</taxon>
    </lineage>
</organism>
<reference evidence="2" key="1">
    <citation type="submission" date="2014-10" db="EMBL/GenBank/DDBJ databases">
        <title>Massilia sp. genome.</title>
        <authorList>
            <person name="Xu B."/>
            <person name="Dai L."/>
            <person name="Huang Z."/>
        </authorList>
    </citation>
    <scope>NUCLEOTIDE SEQUENCE [LARGE SCALE GENOMIC DNA]</scope>
    <source>
        <strain evidence="2">CFS-1</strain>
    </source>
</reference>
<evidence type="ECO:0000256" key="1">
    <source>
        <dbReference type="SAM" id="SignalP"/>
    </source>
</evidence>
<dbReference type="AlphaFoldDB" id="A0A422QNA4"/>